<dbReference type="Proteomes" id="UP000236291">
    <property type="component" value="Unassembled WGS sequence"/>
</dbReference>
<accession>A0A2K3KIA3</accession>
<dbReference type="EMBL" id="ASHM01097423">
    <property type="protein sequence ID" value="PNX65993.1"/>
    <property type="molecule type" value="Genomic_DNA"/>
</dbReference>
<dbReference type="AlphaFoldDB" id="A0A2K3KIA3"/>
<reference evidence="1 2" key="2">
    <citation type="journal article" date="2017" name="Front. Plant Sci.">
        <title>Gene Classification and Mining of Molecular Markers Useful in Red Clover (Trifolium pratense) Breeding.</title>
        <authorList>
            <person name="Istvanek J."/>
            <person name="Dluhosova J."/>
            <person name="Dluhos P."/>
            <person name="Patkova L."/>
            <person name="Nedelnik J."/>
            <person name="Repkova J."/>
        </authorList>
    </citation>
    <scope>NUCLEOTIDE SEQUENCE [LARGE SCALE GENOMIC DNA]</scope>
    <source>
        <strain evidence="2">cv. Tatra</strain>
        <tissue evidence="1">Young leaves</tissue>
    </source>
</reference>
<proteinExistence type="predicted"/>
<evidence type="ECO:0000313" key="2">
    <source>
        <dbReference type="Proteomes" id="UP000236291"/>
    </source>
</evidence>
<evidence type="ECO:0000313" key="1">
    <source>
        <dbReference type="EMBL" id="PNX65993.1"/>
    </source>
</evidence>
<sequence length="107" mass="12354">MLAGESRDQTIILKDKALAKNHHGRSDIKNHTIICKIEENDNSSPYKRKAHNARTKQQRLVCHHRAKGHDTEKCFRLRDLIKELIRSGHLRKFIDDAAQGRVVVPKV</sequence>
<reference evidence="1 2" key="1">
    <citation type="journal article" date="2014" name="Am. J. Bot.">
        <title>Genome assembly and annotation for red clover (Trifolium pratense; Fabaceae).</title>
        <authorList>
            <person name="Istvanek J."/>
            <person name="Jaros M."/>
            <person name="Krenek A."/>
            <person name="Repkova J."/>
        </authorList>
    </citation>
    <scope>NUCLEOTIDE SEQUENCE [LARGE SCALE GENOMIC DNA]</scope>
    <source>
        <strain evidence="2">cv. Tatra</strain>
        <tissue evidence="1">Young leaves</tissue>
    </source>
</reference>
<name>A0A2K3KIA3_TRIPR</name>
<gene>
    <name evidence="1" type="ORF">L195_g054828</name>
</gene>
<organism evidence="1 2">
    <name type="scientific">Trifolium pratense</name>
    <name type="common">Red clover</name>
    <dbReference type="NCBI Taxonomy" id="57577"/>
    <lineage>
        <taxon>Eukaryota</taxon>
        <taxon>Viridiplantae</taxon>
        <taxon>Streptophyta</taxon>
        <taxon>Embryophyta</taxon>
        <taxon>Tracheophyta</taxon>
        <taxon>Spermatophyta</taxon>
        <taxon>Magnoliopsida</taxon>
        <taxon>eudicotyledons</taxon>
        <taxon>Gunneridae</taxon>
        <taxon>Pentapetalae</taxon>
        <taxon>rosids</taxon>
        <taxon>fabids</taxon>
        <taxon>Fabales</taxon>
        <taxon>Fabaceae</taxon>
        <taxon>Papilionoideae</taxon>
        <taxon>50 kb inversion clade</taxon>
        <taxon>NPAAA clade</taxon>
        <taxon>Hologalegina</taxon>
        <taxon>IRL clade</taxon>
        <taxon>Trifolieae</taxon>
        <taxon>Trifolium</taxon>
    </lineage>
</organism>
<comment type="caution">
    <text evidence="1">The sequence shown here is derived from an EMBL/GenBank/DDBJ whole genome shotgun (WGS) entry which is preliminary data.</text>
</comment>
<protein>
    <submittedName>
        <fullName evidence="1">Uncharacterized protein</fullName>
    </submittedName>
</protein>